<comment type="similarity">
    <text evidence="8">Belongs to the Maf family. YceF subfamily.</text>
</comment>
<feature type="site" description="Important for substrate specificity" evidence="9">
    <location>
        <position position="78"/>
    </location>
</feature>
<comment type="catalytic activity">
    <reaction evidence="9">
        <text>UTP + H2O = UMP + diphosphate + H(+)</text>
        <dbReference type="Rhea" id="RHEA:29395"/>
        <dbReference type="ChEBI" id="CHEBI:15377"/>
        <dbReference type="ChEBI" id="CHEBI:15378"/>
        <dbReference type="ChEBI" id="CHEBI:33019"/>
        <dbReference type="ChEBI" id="CHEBI:46398"/>
        <dbReference type="ChEBI" id="CHEBI:57865"/>
        <dbReference type="EC" id="3.6.1.9"/>
    </reaction>
</comment>
<comment type="caution">
    <text evidence="9">Lacks conserved residue(s) required for the propagation of feature annotation.</text>
</comment>
<dbReference type="SUPFAM" id="SSF52972">
    <property type="entry name" value="ITPase-like"/>
    <property type="match status" value="1"/>
</dbReference>
<dbReference type="FunFam" id="3.90.950.10:FF:000005">
    <property type="entry name" value="7-methyl-GTP pyrophosphatase"/>
    <property type="match status" value="1"/>
</dbReference>
<reference evidence="10 11" key="1">
    <citation type="submission" date="2019-10" db="EMBL/GenBank/DDBJ databases">
        <title>Prolixibacter strains distinguished by the presence of nitrate reductase genes were adept at nitrate-dependent anaerobic corrosion of metallic iron and carbon steel.</title>
        <authorList>
            <person name="Iino T."/>
            <person name="Shono N."/>
            <person name="Ito K."/>
            <person name="Nakamura R."/>
            <person name="Sueoka K."/>
            <person name="Harayama S."/>
            <person name="Ohkuma M."/>
        </authorList>
    </citation>
    <scope>NUCLEOTIDE SEQUENCE [LARGE SCALE GENOMIC DNA]</scope>
    <source>
        <strain evidence="10 11">JCM 13498</strain>
    </source>
</reference>
<evidence type="ECO:0000313" key="11">
    <source>
        <dbReference type="Proteomes" id="UP000391834"/>
    </source>
</evidence>
<protein>
    <recommendedName>
        <fullName evidence="9">dTTP/UTP pyrophosphatase</fullName>
        <shortName evidence="9">dTTPase/UTPase</shortName>
        <ecNumber evidence="9">3.6.1.9</ecNumber>
    </recommendedName>
    <alternativeName>
        <fullName evidence="9">Nucleoside triphosphate pyrophosphatase</fullName>
    </alternativeName>
    <alternativeName>
        <fullName evidence="9">Nucleotide pyrophosphatase</fullName>
        <shortName evidence="9">Nucleotide PPase</shortName>
    </alternativeName>
</protein>
<dbReference type="GO" id="GO:0009117">
    <property type="term" value="P:nucleotide metabolic process"/>
    <property type="evidence" value="ECO:0007669"/>
    <property type="project" value="UniProtKB-KW"/>
</dbReference>
<dbReference type="GO" id="GO:0036218">
    <property type="term" value="F:dTTP diphosphatase activity"/>
    <property type="evidence" value="ECO:0007669"/>
    <property type="project" value="RHEA"/>
</dbReference>
<evidence type="ECO:0000256" key="5">
    <source>
        <dbReference type="ARBA" id="ARBA00023080"/>
    </source>
</evidence>
<dbReference type="NCBIfam" id="TIGR00172">
    <property type="entry name" value="maf"/>
    <property type="match status" value="1"/>
</dbReference>
<dbReference type="InterPro" id="IPR029001">
    <property type="entry name" value="ITPase-like_fam"/>
</dbReference>
<keyword evidence="5 9" id="KW-0546">Nucleotide metabolism</keyword>
<dbReference type="HAMAP" id="MF_00528">
    <property type="entry name" value="Maf"/>
    <property type="match status" value="1"/>
</dbReference>
<comment type="catalytic activity">
    <reaction evidence="9">
        <text>dTTP + H2O = dTMP + diphosphate + H(+)</text>
        <dbReference type="Rhea" id="RHEA:28534"/>
        <dbReference type="ChEBI" id="CHEBI:15377"/>
        <dbReference type="ChEBI" id="CHEBI:15378"/>
        <dbReference type="ChEBI" id="CHEBI:33019"/>
        <dbReference type="ChEBI" id="CHEBI:37568"/>
        <dbReference type="ChEBI" id="CHEBI:63528"/>
        <dbReference type="EC" id="3.6.1.9"/>
    </reaction>
</comment>
<dbReference type="Pfam" id="PF02545">
    <property type="entry name" value="Maf"/>
    <property type="match status" value="1"/>
</dbReference>
<comment type="subcellular location">
    <subcellularLocation>
        <location evidence="2 9">Cytoplasm</location>
    </subcellularLocation>
</comment>
<name>A0A5M4AW74_9BACT</name>
<evidence type="ECO:0000256" key="2">
    <source>
        <dbReference type="ARBA" id="ARBA00004496"/>
    </source>
</evidence>
<evidence type="ECO:0000256" key="6">
    <source>
        <dbReference type="ARBA" id="ARBA00050213"/>
    </source>
</evidence>
<comment type="function">
    <text evidence="9">Nucleoside triphosphate pyrophosphatase that hydrolyzes dTTP and UTP. May have a dual role in cell division arrest and in preventing the incorporation of modified nucleotides into cellular nucleic acids.</text>
</comment>
<feature type="active site" description="Proton acceptor" evidence="9">
    <location>
        <position position="77"/>
    </location>
</feature>
<proteinExistence type="inferred from homology"/>
<dbReference type="PANTHER" id="PTHR43213:SF5">
    <property type="entry name" value="BIFUNCTIONAL DTTP_UTP PYROPHOSPHATASE_METHYLTRANSFERASE PROTEIN-RELATED"/>
    <property type="match status" value="1"/>
</dbReference>
<dbReference type="CDD" id="cd00555">
    <property type="entry name" value="Maf"/>
    <property type="match status" value="1"/>
</dbReference>
<gene>
    <name evidence="10" type="ORF">PbJCM13498_07560</name>
</gene>
<keyword evidence="4 9" id="KW-0378">Hydrolase</keyword>
<dbReference type="Proteomes" id="UP000391834">
    <property type="component" value="Unassembled WGS sequence"/>
</dbReference>
<evidence type="ECO:0000256" key="7">
    <source>
        <dbReference type="ARBA" id="ARBA00053369"/>
    </source>
</evidence>
<dbReference type="AlphaFoldDB" id="A0A5M4AW74"/>
<dbReference type="GO" id="GO:0036221">
    <property type="term" value="F:UTP diphosphatase activity"/>
    <property type="evidence" value="ECO:0007669"/>
    <property type="project" value="RHEA"/>
</dbReference>
<feature type="site" description="Important for substrate specificity" evidence="9">
    <location>
        <position position="160"/>
    </location>
</feature>
<comment type="cofactor">
    <cofactor evidence="1 9">
        <name>a divalent metal cation</name>
        <dbReference type="ChEBI" id="CHEBI:60240"/>
    </cofactor>
</comment>
<evidence type="ECO:0000256" key="9">
    <source>
        <dbReference type="HAMAP-Rule" id="MF_00528"/>
    </source>
</evidence>
<evidence type="ECO:0000313" key="10">
    <source>
        <dbReference type="EMBL" id="GET31893.1"/>
    </source>
</evidence>
<comment type="function">
    <text evidence="7">Nucleoside triphosphate pyrophosphatase that hydrolyzes 7-methyl-GTP (m(7)GTP). May have a dual role in cell division arrest and in preventing the incorporation of modified nucleotides into cellular nucleic acids.</text>
</comment>
<comment type="caution">
    <text evidence="10">The sequence shown here is derived from an EMBL/GenBank/DDBJ whole genome shotgun (WGS) entry which is preliminary data.</text>
</comment>
<dbReference type="PIRSF" id="PIRSF006305">
    <property type="entry name" value="Maf"/>
    <property type="match status" value="1"/>
</dbReference>
<keyword evidence="3 9" id="KW-0963">Cytoplasm</keyword>
<accession>A0A5M4AW74</accession>
<dbReference type="InterPro" id="IPR003697">
    <property type="entry name" value="Maf-like"/>
</dbReference>
<sequence length="193" mass="22132">MIPKNLENYRIVLASKSPRRQQLLADLGIDFETEIHEVDEVFPEGLPMEEIPQYLARLKAEPFVETLKEKDLVITSDTIVYVDGEVLGKPADYEEAVAMLQKLSGRRHEVVTGVCLTSTTKQVSFASVTDVFFKELSQEEIDYYITHYKPYDKAGAYGIQEWIGYIGIERIEGSYFNVMGLPVQHLYEELSKW</sequence>
<dbReference type="PANTHER" id="PTHR43213">
    <property type="entry name" value="BIFUNCTIONAL DTTP/UTP PYROPHOSPHATASE/METHYLTRANSFERASE PROTEIN-RELATED"/>
    <property type="match status" value="1"/>
</dbReference>
<dbReference type="EC" id="3.6.1.9" evidence="9"/>
<dbReference type="GO" id="GO:0005737">
    <property type="term" value="C:cytoplasm"/>
    <property type="evidence" value="ECO:0007669"/>
    <property type="project" value="UniProtKB-SubCell"/>
</dbReference>
<evidence type="ECO:0000256" key="3">
    <source>
        <dbReference type="ARBA" id="ARBA00022490"/>
    </source>
</evidence>
<dbReference type="EMBL" id="BLAX01000001">
    <property type="protein sequence ID" value="GET31893.1"/>
    <property type="molecule type" value="Genomic_DNA"/>
</dbReference>
<organism evidence="10 11">
    <name type="scientific">Prolixibacter bellariivorans</name>
    <dbReference type="NCBI Taxonomy" id="314319"/>
    <lineage>
        <taxon>Bacteria</taxon>
        <taxon>Pseudomonadati</taxon>
        <taxon>Bacteroidota</taxon>
        <taxon>Bacteroidia</taxon>
        <taxon>Marinilabiliales</taxon>
        <taxon>Prolixibacteraceae</taxon>
        <taxon>Prolixibacter</taxon>
    </lineage>
</organism>
<dbReference type="RefSeq" id="WP_036984280.1">
    <property type="nucleotide sequence ID" value="NZ_BLAX01000001.1"/>
</dbReference>
<evidence type="ECO:0000256" key="1">
    <source>
        <dbReference type="ARBA" id="ARBA00001968"/>
    </source>
</evidence>
<dbReference type="OrthoDB" id="9807767at2"/>
<feature type="site" description="Important for substrate specificity" evidence="9">
    <location>
        <position position="19"/>
    </location>
</feature>
<comment type="catalytic activity">
    <reaction evidence="6">
        <text>N(7)-methyl-GTP + H2O = N(7)-methyl-GMP + diphosphate + H(+)</text>
        <dbReference type="Rhea" id="RHEA:58744"/>
        <dbReference type="ChEBI" id="CHEBI:15377"/>
        <dbReference type="ChEBI" id="CHEBI:15378"/>
        <dbReference type="ChEBI" id="CHEBI:33019"/>
        <dbReference type="ChEBI" id="CHEBI:58285"/>
        <dbReference type="ChEBI" id="CHEBI:87133"/>
    </reaction>
</comment>
<dbReference type="Gene3D" id="3.90.950.10">
    <property type="match status" value="1"/>
</dbReference>
<keyword evidence="11" id="KW-1185">Reference proteome</keyword>
<evidence type="ECO:0000256" key="8">
    <source>
        <dbReference type="ARBA" id="ARBA00060749"/>
    </source>
</evidence>
<evidence type="ECO:0000256" key="4">
    <source>
        <dbReference type="ARBA" id="ARBA00022801"/>
    </source>
</evidence>
<comment type="similarity">
    <text evidence="9">Belongs to the Maf family. YhdE subfamily.</text>
</comment>